<feature type="compositionally biased region" description="Basic and acidic residues" evidence="6">
    <location>
        <begin position="113"/>
        <end position="138"/>
    </location>
</feature>
<evidence type="ECO:0000256" key="4">
    <source>
        <dbReference type="PIRNR" id="PIRNR001473"/>
    </source>
</evidence>
<evidence type="ECO:0000256" key="2">
    <source>
        <dbReference type="ARBA" id="ARBA00023110"/>
    </source>
</evidence>
<evidence type="ECO:0000259" key="7">
    <source>
        <dbReference type="PROSITE" id="PS50059"/>
    </source>
</evidence>
<dbReference type="STRING" id="2015173.A0A026X2W6"/>
<dbReference type="PANTHER" id="PTHR43811">
    <property type="entry name" value="FKBP-TYPE PEPTIDYL-PROLYL CIS-TRANS ISOMERASE FKPA"/>
    <property type="match status" value="1"/>
</dbReference>
<keyword evidence="9" id="KW-1185">Reference proteome</keyword>
<gene>
    <name evidence="8" type="ORF">X777_10227</name>
</gene>
<dbReference type="PANTHER" id="PTHR43811:SF19">
    <property type="entry name" value="39 KDA FK506-BINDING NUCLEAR PROTEIN"/>
    <property type="match status" value="1"/>
</dbReference>
<dbReference type="InterPro" id="IPR001179">
    <property type="entry name" value="PPIase_FKBP_dom"/>
</dbReference>
<feature type="compositionally biased region" description="Basic and acidic residues" evidence="6">
    <location>
        <begin position="292"/>
        <end position="323"/>
    </location>
</feature>
<dbReference type="PROSITE" id="PS50059">
    <property type="entry name" value="FKBP_PPIASE"/>
    <property type="match status" value="1"/>
</dbReference>
<comment type="similarity">
    <text evidence="4">Belongs to the FKBP-type PPIase family.</text>
</comment>
<feature type="region of interest" description="Disordered" evidence="6">
    <location>
        <begin position="98"/>
        <end position="323"/>
    </location>
</feature>
<comment type="catalytic activity">
    <reaction evidence="1 4 5">
        <text>[protein]-peptidylproline (omega=180) = [protein]-peptidylproline (omega=0)</text>
        <dbReference type="Rhea" id="RHEA:16237"/>
        <dbReference type="Rhea" id="RHEA-COMP:10747"/>
        <dbReference type="Rhea" id="RHEA-COMP:10748"/>
        <dbReference type="ChEBI" id="CHEBI:83833"/>
        <dbReference type="ChEBI" id="CHEBI:83834"/>
        <dbReference type="EC" id="5.2.1.8"/>
    </reaction>
</comment>
<dbReference type="InterPro" id="IPR023566">
    <property type="entry name" value="PPIase_Fpr3/Fpr4-like"/>
</dbReference>
<dbReference type="GO" id="GO:0000785">
    <property type="term" value="C:chromatin"/>
    <property type="evidence" value="ECO:0007669"/>
    <property type="project" value="TreeGrafter"/>
</dbReference>
<accession>A0A026X2W6</accession>
<dbReference type="Gene3D" id="2.60.120.340">
    <property type="entry name" value="Nucleoplasmin core domain"/>
    <property type="match status" value="1"/>
</dbReference>
<keyword evidence="3 4" id="KW-0413">Isomerase</keyword>
<dbReference type="AlphaFoldDB" id="A0A026X2W6"/>
<reference evidence="8 9" key="1">
    <citation type="journal article" date="2014" name="Curr. Biol.">
        <title>The genome of the clonal raider ant Cerapachys biroi.</title>
        <authorList>
            <person name="Oxley P.R."/>
            <person name="Ji L."/>
            <person name="Fetter-Pruneda I."/>
            <person name="McKenzie S.K."/>
            <person name="Li C."/>
            <person name="Hu H."/>
            <person name="Zhang G."/>
            <person name="Kronauer D.J."/>
        </authorList>
    </citation>
    <scope>NUCLEOTIDE SEQUENCE [LARGE SCALE GENOMIC DNA]</scope>
</reference>
<feature type="compositionally biased region" description="Acidic residues" evidence="6">
    <location>
        <begin position="98"/>
        <end position="112"/>
    </location>
</feature>
<dbReference type="SUPFAM" id="SSF54534">
    <property type="entry name" value="FKBP-like"/>
    <property type="match status" value="1"/>
</dbReference>
<dbReference type="OrthoDB" id="1902587at2759"/>
<organism evidence="8 9">
    <name type="scientific">Ooceraea biroi</name>
    <name type="common">Clonal raider ant</name>
    <name type="synonym">Cerapachys biroi</name>
    <dbReference type="NCBI Taxonomy" id="2015173"/>
    <lineage>
        <taxon>Eukaryota</taxon>
        <taxon>Metazoa</taxon>
        <taxon>Ecdysozoa</taxon>
        <taxon>Arthropoda</taxon>
        <taxon>Hexapoda</taxon>
        <taxon>Insecta</taxon>
        <taxon>Pterygota</taxon>
        <taxon>Neoptera</taxon>
        <taxon>Endopterygota</taxon>
        <taxon>Hymenoptera</taxon>
        <taxon>Apocrita</taxon>
        <taxon>Aculeata</taxon>
        <taxon>Formicoidea</taxon>
        <taxon>Formicidae</taxon>
        <taxon>Dorylinae</taxon>
        <taxon>Ooceraea</taxon>
    </lineage>
</organism>
<feature type="compositionally biased region" description="Acidic residues" evidence="6">
    <location>
        <begin position="177"/>
        <end position="225"/>
    </location>
</feature>
<dbReference type="Pfam" id="PF17800">
    <property type="entry name" value="NPL"/>
    <property type="match status" value="1"/>
</dbReference>
<dbReference type="Gene3D" id="3.10.50.40">
    <property type="match status" value="1"/>
</dbReference>
<evidence type="ECO:0000313" key="9">
    <source>
        <dbReference type="Proteomes" id="UP000053097"/>
    </source>
</evidence>
<dbReference type="Proteomes" id="UP000053097">
    <property type="component" value="Unassembled WGS sequence"/>
</dbReference>
<dbReference type="InterPro" id="IPR041232">
    <property type="entry name" value="NPL"/>
</dbReference>
<feature type="domain" description="PPIase FKBP-type" evidence="7">
    <location>
        <begin position="347"/>
        <end position="437"/>
    </location>
</feature>
<keyword evidence="2 4" id="KW-0697">Rotamase</keyword>
<name>A0A026X2W6_OOCBI</name>
<dbReference type="OMA" id="CPPHMAY"/>
<feature type="compositionally biased region" description="Polar residues" evidence="6">
    <location>
        <begin position="139"/>
        <end position="148"/>
    </location>
</feature>
<dbReference type="GO" id="GO:0003755">
    <property type="term" value="F:peptidyl-prolyl cis-trans isomerase activity"/>
    <property type="evidence" value="ECO:0007669"/>
    <property type="project" value="UniProtKB-KW"/>
</dbReference>
<dbReference type="Pfam" id="PF00254">
    <property type="entry name" value="FKBP_C"/>
    <property type="match status" value="1"/>
</dbReference>
<dbReference type="EC" id="5.2.1.8" evidence="4"/>
<dbReference type="PIRSF" id="PIRSF001473">
    <property type="entry name" value="FK506-bp_FPR3"/>
    <property type="match status" value="1"/>
</dbReference>
<dbReference type="EMBL" id="KK107020">
    <property type="protein sequence ID" value="EZA62597.1"/>
    <property type="molecule type" value="Genomic_DNA"/>
</dbReference>
<evidence type="ECO:0000256" key="5">
    <source>
        <dbReference type="PROSITE-ProRule" id="PRU00277"/>
    </source>
</evidence>
<evidence type="ECO:0000256" key="1">
    <source>
        <dbReference type="ARBA" id="ARBA00000971"/>
    </source>
</evidence>
<evidence type="ECO:0000256" key="6">
    <source>
        <dbReference type="SAM" id="MobiDB-lite"/>
    </source>
</evidence>
<feature type="compositionally biased region" description="Acidic residues" evidence="6">
    <location>
        <begin position="149"/>
        <end position="165"/>
    </location>
</feature>
<evidence type="ECO:0000313" key="8">
    <source>
        <dbReference type="EMBL" id="EZA62597.1"/>
    </source>
</evidence>
<evidence type="ECO:0000256" key="3">
    <source>
        <dbReference type="ARBA" id="ARBA00023235"/>
    </source>
</evidence>
<protein>
    <recommendedName>
        <fullName evidence="4">FK506-binding protein</fullName>
        <ecNumber evidence="4">5.2.1.8</ecNumber>
    </recommendedName>
</protein>
<proteinExistence type="inferred from homology"/>
<sequence>MFWALILEPHKRYSQCVKNAFHVSMASLDLAMSGDSPVQVMVNYNNKNFLLCTLNKSSTWQVPLDLNFEKETSVTFLCNGRGHVHLTGYMLPHDDWTDSEASEVEEEQDIDTNVEKHSKRKAEELKETKNTKKAKQTEKMFNNKSNNQDMDDSMDEDDTLEDSQDENLYHYFKESLNSDEDEDESEDDEDDDDENEDEDESEDEEEDDEDEDESEDEDEDTDEDVQQGQKQKHKQKIVQKSVKNHLEATKSQQSATNQKKNQQQNQKQNQQQNQKKNQQPNQKQNQQQNQQKKQDKQKLVNGKDEVAKQEQSKKQKKAQNEVKKRTIEGGVQVEDVKLGSGIPARHGKMVSVYYVGRCKIGKDDKKIDACMQGSGFKFRLGKGDVIKGWDIGIVGMKVGGKRRLVIPPNMAYGAKGSPPTIPSNSTLTFDIELKNVD</sequence>
<dbReference type="InterPro" id="IPR046357">
    <property type="entry name" value="PPIase_dom_sf"/>
</dbReference>
<feature type="compositionally biased region" description="Low complexity" evidence="6">
    <location>
        <begin position="257"/>
        <end position="291"/>
    </location>
</feature>
<dbReference type="GO" id="GO:0005730">
    <property type="term" value="C:nucleolus"/>
    <property type="evidence" value="ECO:0007669"/>
    <property type="project" value="TreeGrafter"/>
</dbReference>